<dbReference type="EMBL" id="GL883121">
    <property type="protein sequence ID" value="EGG03981.1"/>
    <property type="molecule type" value="Genomic_DNA"/>
</dbReference>
<accession>F4RUK1</accession>
<dbReference type="InParanoid" id="F4RUK1"/>
<reference evidence="2" key="1">
    <citation type="journal article" date="2011" name="Proc. Natl. Acad. Sci. U.S.A.">
        <title>Obligate biotrophy features unraveled by the genomic analysis of rust fungi.</title>
        <authorList>
            <person name="Duplessis S."/>
            <person name="Cuomo C.A."/>
            <person name="Lin Y.-C."/>
            <person name="Aerts A."/>
            <person name="Tisserant E."/>
            <person name="Veneault-Fourrey C."/>
            <person name="Joly D.L."/>
            <person name="Hacquard S."/>
            <person name="Amselem J."/>
            <person name="Cantarel B.L."/>
            <person name="Chiu R."/>
            <person name="Coutinho P.M."/>
            <person name="Feau N."/>
            <person name="Field M."/>
            <person name="Frey P."/>
            <person name="Gelhaye E."/>
            <person name="Goldberg J."/>
            <person name="Grabherr M.G."/>
            <person name="Kodira C.D."/>
            <person name="Kohler A."/>
            <person name="Kuees U."/>
            <person name="Lindquist E.A."/>
            <person name="Lucas S.M."/>
            <person name="Mago R."/>
            <person name="Mauceli E."/>
            <person name="Morin E."/>
            <person name="Murat C."/>
            <person name="Pangilinan J.L."/>
            <person name="Park R."/>
            <person name="Pearson M."/>
            <person name="Quesneville H."/>
            <person name="Rouhier N."/>
            <person name="Sakthikumar S."/>
            <person name="Salamov A.A."/>
            <person name="Schmutz J."/>
            <person name="Selles B."/>
            <person name="Shapiro H."/>
            <person name="Tanguay P."/>
            <person name="Tuskan G.A."/>
            <person name="Henrissat B."/>
            <person name="Van de Peer Y."/>
            <person name="Rouze P."/>
            <person name="Ellis J.G."/>
            <person name="Dodds P.N."/>
            <person name="Schein J.E."/>
            <person name="Zhong S."/>
            <person name="Hamelin R.C."/>
            <person name="Grigoriev I.V."/>
            <person name="Szabo L.J."/>
            <person name="Martin F."/>
        </authorList>
    </citation>
    <scope>NUCLEOTIDE SEQUENCE [LARGE SCALE GENOMIC DNA]</scope>
    <source>
        <strain evidence="2">98AG31 / pathotype 3-4-7</strain>
    </source>
</reference>
<dbReference type="GeneID" id="18930405"/>
<dbReference type="AlphaFoldDB" id="F4RUK1"/>
<name>F4RUK1_MELLP</name>
<protein>
    <submittedName>
        <fullName evidence="1">Uncharacterized protein</fullName>
    </submittedName>
</protein>
<dbReference type="HOGENOM" id="CLU_134545_0_0_1"/>
<keyword evidence="2" id="KW-1185">Reference proteome</keyword>
<proteinExistence type="predicted"/>
<dbReference type="Proteomes" id="UP000001072">
    <property type="component" value="Unassembled WGS sequence"/>
</dbReference>
<evidence type="ECO:0000313" key="1">
    <source>
        <dbReference type="EMBL" id="EGG03981.1"/>
    </source>
</evidence>
<gene>
    <name evidence="1" type="ORF">MELLADRAFT_65243</name>
</gene>
<dbReference type="VEuPathDB" id="FungiDB:MELLADRAFT_65243"/>
<dbReference type="RefSeq" id="XP_007412774.1">
    <property type="nucleotide sequence ID" value="XM_007412712.1"/>
</dbReference>
<evidence type="ECO:0000313" key="2">
    <source>
        <dbReference type="Proteomes" id="UP000001072"/>
    </source>
</evidence>
<organism evidence="2">
    <name type="scientific">Melampsora larici-populina (strain 98AG31 / pathotype 3-4-7)</name>
    <name type="common">Poplar leaf rust fungus</name>
    <dbReference type="NCBI Taxonomy" id="747676"/>
    <lineage>
        <taxon>Eukaryota</taxon>
        <taxon>Fungi</taxon>
        <taxon>Dikarya</taxon>
        <taxon>Basidiomycota</taxon>
        <taxon>Pucciniomycotina</taxon>
        <taxon>Pucciniomycetes</taxon>
        <taxon>Pucciniales</taxon>
        <taxon>Melampsoraceae</taxon>
        <taxon>Melampsora</taxon>
    </lineage>
</organism>
<dbReference type="KEGG" id="mlr:MELLADRAFT_65243"/>
<sequence>MATDWVVHGVLMTDGLTGYSVIDANLESIPNRWMMEITESKKAREEDRLEESKVVLHATLVQFLQRQSRLCITWDADMYKILNQTVDYSSLSGEEDRALELQWNGLVRRAREDWKEIAHAPILDAEPLNEAQVEELEILAGVDEGDMWGLGFGELDLEDSDFEGGDDDM</sequence>